<dbReference type="EMBL" id="FOFS01000004">
    <property type="protein sequence ID" value="SEQ12757.1"/>
    <property type="molecule type" value="Genomic_DNA"/>
</dbReference>
<dbReference type="InterPro" id="IPR023198">
    <property type="entry name" value="PGP-like_dom2"/>
</dbReference>
<dbReference type="RefSeq" id="WP_093283332.1">
    <property type="nucleotide sequence ID" value="NZ_FOFS01000004.1"/>
</dbReference>
<dbReference type="Proteomes" id="UP000199233">
    <property type="component" value="Unassembled WGS sequence"/>
</dbReference>
<dbReference type="Gene3D" id="1.10.150.240">
    <property type="entry name" value="Putative phosphatase, domain 2"/>
    <property type="match status" value="1"/>
</dbReference>
<gene>
    <name evidence="1" type="ORF">SAMN04488038_10435</name>
</gene>
<accession>A0A1H9DHH9</accession>
<dbReference type="SFLD" id="SFLDG01129">
    <property type="entry name" value="C1.5:_HAD__Beta-PGM__Phosphata"/>
    <property type="match status" value="1"/>
</dbReference>
<dbReference type="InterPro" id="IPR023214">
    <property type="entry name" value="HAD_sf"/>
</dbReference>
<dbReference type="PRINTS" id="PR00413">
    <property type="entry name" value="HADHALOGNASE"/>
</dbReference>
<dbReference type="STRING" id="489703.SAMN04488038_10435"/>
<dbReference type="SFLD" id="SFLDG01135">
    <property type="entry name" value="C1.5.6:_HAD__Beta-PGM__Phospha"/>
    <property type="match status" value="1"/>
</dbReference>
<reference evidence="1 2" key="1">
    <citation type="submission" date="2016-10" db="EMBL/GenBank/DDBJ databases">
        <authorList>
            <person name="de Groot N.N."/>
        </authorList>
    </citation>
    <scope>NUCLEOTIDE SEQUENCE [LARGE SCALE GENOMIC DNA]</scope>
    <source>
        <strain evidence="1 2">DSM 25927</strain>
    </source>
</reference>
<dbReference type="AlphaFoldDB" id="A0A1H9DHH9"/>
<dbReference type="NCBIfam" id="TIGR01509">
    <property type="entry name" value="HAD-SF-IA-v3"/>
    <property type="match status" value="1"/>
</dbReference>
<dbReference type="GO" id="GO:0016787">
    <property type="term" value="F:hydrolase activity"/>
    <property type="evidence" value="ECO:0007669"/>
    <property type="project" value="InterPro"/>
</dbReference>
<evidence type="ECO:0000313" key="2">
    <source>
        <dbReference type="Proteomes" id="UP000199233"/>
    </source>
</evidence>
<keyword evidence="2" id="KW-1185">Reference proteome</keyword>
<dbReference type="InterPro" id="IPR041492">
    <property type="entry name" value="HAD_2"/>
</dbReference>
<dbReference type="PANTHER" id="PTHR42896">
    <property type="entry name" value="XYLULOSE-1,5-BISPHOSPHATE (XUBP) PHOSPHATASE"/>
    <property type="match status" value="1"/>
</dbReference>
<dbReference type="Gene3D" id="3.40.50.1000">
    <property type="entry name" value="HAD superfamily/HAD-like"/>
    <property type="match status" value="1"/>
</dbReference>
<dbReference type="SFLD" id="SFLDF00035">
    <property type="entry name" value="phosphoglycolate_phosphatase"/>
    <property type="match status" value="1"/>
</dbReference>
<protein>
    <submittedName>
        <fullName evidence="1">Haloacid dehalogenase superfamily, subfamily IA, variant 3 with third motif having DD or ED</fullName>
    </submittedName>
</protein>
<organism evidence="1 2">
    <name type="scientific">Solimonas aquatica</name>
    <dbReference type="NCBI Taxonomy" id="489703"/>
    <lineage>
        <taxon>Bacteria</taxon>
        <taxon>Pseudomonadati</taxon>
        <taxon>Pseudomonadota</taxon>
        <taxon>Gammaproteobacteria</taxon>
        <taxon>Nevskiales</taxon>
        <taxon>Nevskiaceae</taxon>
        <taxon>Solimonas</taxon>
    </lineage>
</organism>
<dbReference type="PANTHER" id="PTHR42896:SF2">
    <property type="entry name" value="CBBY-LIKE PROTEIN"/>
    <property type="match status" value="1"/>
</dbReference>
<dbReference type="Pfam" id="PF13419">
    <property type="entry name" value="HAD_2"/>
    <property type="match status" value="1"/>
</dbReference>
<dbReference type="SFLD" id="SFLDS00003">
    <property type="entry name" value="Haloacid_Dehalogenase"/>
    <property type="match status" value="1"/>
</dbReference>
<dbReference type="SUPFAM" id="SSF56784">
    <property type="entry name" value="HAD-like"/>
    <property type="match status" value="1"/>
</dbReference>
<dbReference type="InterPro" id="IPR006439">
    <property type="entry name" value="HAD-SF_hydro_IA"/>
</dbReference>
<sequence>MLQALIFDVDGTLAESEEAHRAAFNAAFAEAGLDWYWDRELYAQLLKVTGGKERIRHYLQQAPRRLGGGGEDWIARLHQRKNALYAAAVRGGAVPLRSGVRRLISEARHAGLQLAIATTTSEANVRELLEAAELAGHFDCIVAGDAVRAKKPAPHVYLETLRRLQLPARDCLALEDSELGLRAASAAGIATVVTLSVYTLQQDFSGALAVLDQLGEPQQPFRLREGPQADGVSHVNLDLLRRWHQQASLRAEAGAVL</sequence>
<dbReference type="InterPro" id="IPR044999">
    <property type="entry name" value="CbbY-like"/>
</dbReference>
<name>A0A1H9DHH9_9GAMM</name>
<dbReference type="InterPro" id="IPR036412">
    <property type="entry name" value="HAD-like_sf"/>
</dbReference>
<dbReference type="OrthoDB" id="9782449at2"/>
<proteinExistence type="predicted"/>
<evidence type="ECO:0000313" key="1">
    <source>
        <dbReference type="EMBL" id="SEQ12757.1"/>
    </source>
</evidence>